<evidence type="ECO:0000313" key="4">
    <source>
        <dbReference type="RefSeq" id="XP_017032868.1"/>
    </source>
</evidence>
<protein>
    <submittedName>
        <fullName evidence="4">Transcription initiation factor TFIID subunit 12 isoform X1</fullName>
    </submittedName>
</protein>
<reference evidence="4" key="2">
    <citation type="submission" date="2025-08" db="UniProtKB">
        <authorList>
            <consortium name="RefSeq"/>
        </authorList>
    </citation>
    <scope>IDENTIFICATION</scope>
    <source>
        <strain evidence="4">14028-0561.14</strain>
        <tissue evidence="4">Whole fly</tissue>
    </source>
</reference>
<organism evidence="3 4">
    <name type="scientific">Drosophila kikkawai</name>
    <name type="common">Fruit fly</name>
    <dbReference type="NCBI Taxonomy" id="30033"/>
    <lineage>
        <taxon>Eukaryota</taxon>
        <taxon>Metazoa</taxon>
        <taxon>Ecdysozoa</taxon>
        <taxon>Arthropoda</taxon>
        <taxon>Hexapoda</taxon>
        <taxon>Insecta</taxon>
        <taxon>Pterygota</taxon>
        <taxon>Neoptera</taxon>
        <taxon>Endopterygota</taxon>
        <taxon>Diptera</taxon>
        <taxon>Brachycera</taxon>
        <taxon>Muscomorpha</taxon>
        <taxon>Ephydroidea</taxon>
        <taxon>Drosophilidae</taxon>
        <taxon>Drosophila</taxon>
        <taxon>Sophophora</taxon>
    </lineage>
</organism>
<keyword evidence="3" id="KW-1185">Reference proteome</keyword>
<dbReference type="RefSeq" id="XP_017032868.1">
    <property type="nucleotide sequence ID" value="XM_017177379.3"/>
</dbReference>
<dbReference type="InterPro" id="IPR009057">
    <property type="entry name" value="Homeodomain-like_sf"/>
</dbReference>
<name>A0A6P4JE55_DROKI</name>
<reference evidence="3" key="1">
    <citation type="submission" date="2025-05" db="UniProtKB">
        <authorList>
            <consortium name="RefSeq"/>
        </authorList>
    </citation>
    <scope>NUCLEOTIDE SEQUENCE [LARGE SCALE GENOMIC DNA]</scope>
    <source>
        <strain evidence="3">14028-0561.14</strain>
    </source>
</reference>
<feature type="region of interest" description="Disordered" evidence="2">
    <location>
        <begin position="109"/>
        <end position="128"/>
    </location>
</feature>
<dbReference type="Proteomes" id="UP001652661">
    <property type="component" value="Chromosome 2L"/>
</dbReference>
<dbReference type="OrthoDB" id="10021571at2759"/>
<accession>A0A6P4JE55</accession>
<evidence type="ECO:0000313" key="3">
    <source>
        <dbReference type="Proteomes" id="UP001652661"/>
    </source>
</evidence>
<dbReference type="GO" id="GO:0071339">
    <property type="term" value="C:MLL1 complex"/>
    <property type="evidence" value="ECO:0007669"/>
    <property type="project" value="TreeGrafter"/>
</dbReference>
<dbReference type="InterPro" id="IPR001005">
    <property type="entry name" value="SANT/Myb"/>
</dbReference>
<dbReference type="PANTHER" id="PTHR21397:SF2">
    <property type="entry name" value="CHROMATIN COMPLEXES SUBUNIT BAP18"/>
    <property type="match status" value="1"/>
</dbReference>
<comment type="subcellular location">
    <subcellularLocation>
        <location evidence="1">Nucleus</location>
    </subcellularLocation>
</comment>
<dbReference type="SUPFAM" id="SSF46689">
    <property type="entry name" value="Homeodomain-like"/>
    <property type="match status" value="1"/>
</dbReference>
<dbReference type="AlphaFoldDB" id="A0A6P4JE55"/>
<sequence>MNSATKVGEIFTAAGQAFSRLGDLTMQLHPNAESPSGKWTDEEIDMLHSSIMRFSDDLSKISLSIKNRTVSQIRQALKKKAFEDAGIPAKQVPVQQVQHVIQTLPLIQPQQPPQQSQQQPQQPPQQVFKTQPIQHVQLVAQPKQIILQQPLAHPQTTATTGTTVTVKQYQQMQKAAALAAAQAAASAAANTPTITENIIIQQPTSTSTGSAAAGTTTVVLQQPLAVSTCSSTQIVLPVGGPVVSTVLSPTVVIADDVVSTTSTSSVTTATGAVGTVSLVAPGAAGGAAGTGTGTGTGAPAGLKCGPDVSMTLNRINVQENEVDVEECLPAEVVKLDFVSEEVAG</sequence>
<dbReference type="GeneID" id="108082084"/>
<evidence type="ECO:0000256" key="1">
    <source>
        <dbReference type="ARBA" id="ARBA00004123"/>
    </source>
</evidence>
<dbReference type="GO" id="GO:0016589">
    <property type="term" value="C:NURF complex"/>
    <property type="evidence" value="ECO:0007669"/>
    <property type="project" value="TreeGrafter"/>
</dbReference>
<dbReference type="PANTHER" id="PTHR21397">
    <property type="entry name" value="CHROMATIN COMPLEXES SUBUNIT BAP18-RELATED"/>
    <property type="match status" value="1"/>
</dbReference>
<proteinExistence type="predicted"/>
<dbReference type="CDD" id="cd00167">
    <property type="entry name" value="SANT"/>
    <property type="match status" value="1"/>
</dbReference>
<feature type="compositionally biased region" description="Low complexity" evidence="2">
    <location>
        <begin position="113"/>
        <end position="126"/>
    </location>
</feature>
<gene>
    <name evidence="4" type="primary">LOC108082084</name>
</gene>
<evidence type="ECO:0000256" key="2">
    <source>
        <dbReference type="SAM" id="MobiDB-lite"/>
    </source>
</evidence>